<dbReference type="GO" id="GO:0006654">
    <property type="term" value="P:phosphatidic acid biosynthetic process"/>
    <property type="evidence" value="ECO:0007669"/>
    <property type="project" value="TreeGrafter"/>
</dbReference>
<feature type="domain" description="Phospholipid/glycerol acyltransferase" evidence="3">
    <location>
        <begin position="82"/>
        <end position="198"/>
    </location>
</feature>
<dbReference type="EMBL" id="KP211862">
    <property type="protein sequence ID" value="ANV79924.1"/>
    <property type="molecule type" value="Genomic_DNA"/>
</dbReference>
<dbReference type="SMART" id="SM00563">
    <property type="entry name" value="PlsC"/>
    <property type="match status" value="1"/>
</dbReference>
<accession>A0A1B1TCB5</accession>
<name>A0A1B1TCB5_9ARCH</name>
<evidence type="ECO:0000256" key="1">
    <source>
        <dbReference type="ARBA" id="ARBA00022679"/>
    </source>
</evidence>
<reference evidence="4" key="2">
    <citation type="journal article" date="2015" name="ISME J.">
        <title>A new class of marine Euryarchaeota group II from the Mediterranean deep chlorophyll maximum.</title>
        <authorList>
            <person name="Martin-Cuadrado A.B."/>
            <person name="Garcia-Heredia I."/>
            <person name="Molto A.G."/>
            <person name="Lopez-Ubeda R."/>
            <person name="Kimes N."/>
            <person name="Lopez-Garcia P."/>
            <person name="Moreira D."/>
            <person name="Rodriguez-Valera F."/>
        </authorList>
    </citation>
    <scope>NUCLEOTIDE SEQUENCE</scope>
</reference>
<dbReference type="GO" id="GO:0003841">
    <property type="term" value="F:1-acylglycerol-3-phosphate O-acyltransferase activity"/>
    <property type="evidence" value="ECO:0007669"/>
    <property type="project" value="TreeGrafter"/>
</dbReference>
<dbReference type="Pfam" id="PF01553">
    <property type="entry name" value="Acyltransferase"/>
    <property type="match status" value="1"/>
</dbReference>
<protein>
    <recommendedName>
        <fullName evidence="3">Phospholipid/glycerol acyltransferase domain-containing protein</fullName>
    </recommendedName>
</protein>
<dbReference type="PANTHER" id="PTHR10434">
    <property type="entry name" value="1-ACYL-SN-GLYCEROL-3-PHOSPHATE ACYLTRANSFERASE"/>
    <property type="match status" value="1"/>
</dbReference>
<evidence type="ECO:0000313" key="4">
    <source>
        <dbReference type="EMBL" id="ANV79924.1"/>
    </source>
</evidence>
<reference evidence="4" key="1">
    <citation type="submission" date="2014-11" db="EMBL/GenBank/DDBJ databases">
        <authorList>
            <person name="Zhu J."/>
            <person name="Qi W."/>
            <person name="Song R."/>
        </authorList>
    </citation>
    <scope>NUCLEOTIDE SEQUENCE</scope>
</reference>
<keyword evidence="1" id="KW-0808">Transferase</keyword>
<organism evidence="4">
    <name type="scientific">uncultured Poseidoniia archaeon</name>
    <dbReference type="NCBI Taxonomy" id="1697135"/>
    <lineage>
        <taxon>Archaea</taxon>
        <taxon>Methanobacteriati</taxon>
        <taxon>Thermoplasmatota</taxon>
        <taxon>Candidatus Poseidoniia</taxon>
        <taxon>environmental samples</taxon>
    </lineage>
</organism>
<dbReference type="CDD" id="cd07989">
    <property type="entry name" value="LPLAT_AGPAT-like"/>
    <property type="match status" value="1"/>
</dbReference>
<sequence length="278" mass="30745">MRLNLVMQVESNKSNLLPRLIWMLSDKSLGLISNEVGLDGGESKFKTPLMYKILLFILPVPFRAITNIHYHGLEKIPGNGAVIFVANHTSHVDPFLKIVAAKRPVHYLAKKEHFESHATKVLMESTGQISTARGNGSDNALEKAVDVLESGSSMGIFPEGTRSRNSQPPFLQPGKTGAARLAAKFPLTPVVPISIKGARNFMKPGSLMIKPWKRIDVHIGNSITFAEWLSNPSGGGFDDSKIEGILSKDEDEKRMEMKKIYRKFTDQIIETLRLNGAP</sequence>
<dbReference type="InterPro" id="IPR002123">
    <property type="entry name" value="Plipid/glycerol_acylTrfase"/>
</dbReference>
<proteinExistence type="predicted"/>
<dbReference type="AlphaFoldDB" id="A0A1B1TCB5"/>
<evidence type="ECO:0000259" key="3">
    <source>
        <dbReference type="SMART" id="SM00563"/>
    </source>
</evidence>
<evidence type="ECO:0000256" key="2">
    <source>
        <dbReference type="ARBA" id="ARBA00023315"/>
    </source>
</evidence>
<dbReference type="SUPFAM" id="SSF69593">
    <property type="entry name" value="Glycerol-3-phosphate (1)-acyltransferase"/>
    <property type="match status" value="1"/>
</dbReference>
<keyword evidence="2" id="KW-0012">Acyltransferase</keyword>
<dbReference type="PANTHER" id="PTHR10434:SF11">
    <property type="entry name" value="1-ACYL-SN-GLYCEROL-3-PHOSPHATE ACYLTRANSFERASE"/>
    <property type="match status" value="1"/>
</dbReference>